<accession>A0AA38GYT4</accession>
<dbReference type="PROSITE" id="PS50893">
    <property type="entry name" value="ABC_TRANSPORTER_2"/>
    <property type="match status" value="2"/>
</dbReference>
<dbReference type="GO" id="GO:0140359">
    <property type="term" value="F:ABC-type transporter activity"/>
    <property type="evidence" value="ECO:0007669"/>
    <property type="project" value="InterPro"/>
</dbReference>
<dbReference type="PANTHER" id="PTHR24223">
    <property type="entry name" value="ATP-BINDING CASSETTE SUB-FAMILY C"/>
    <property type="match status" value="1"/>
</dbReference>
<evidence type="ECO:0000259" key="12">
    <source>
        <dbReference type="PROSITE" id="PS50929"/>
    </source>
</evidence>
<organism evidence="13 14">
    <name type="scientific">Taxus chinensis</name>
    <name type="common">Chinese yew</name>
    <name type="synonym">Taxus wallichiana var. chinensis</name>
    <dbReference type="NCBI Taxonomy" id="29808"/>
    <lineage>
        <taxon>Eukaryota</taxon>
        <taxon>Viridiplantae</taxon>
        <taxon>Streptophyta</taxon>
        <taxon>Embryophyta</taxon>
        <taxon>Tracheophyta</taxon>
        <taxon>Spermatophyta</taxon>
        <taxon>Pinopsida</taxon>
        <taxon>Pinidae</taxon>
        <taxon>Conifers II</taxon>
        <taxon>Cupressales</taxon>
        <taxon>Taxaceae</taxon>
        <taxon>Taxus</taxon>
    </lineage>
</organism>
<keyword evidence="8 10" id="KW-1133">Transmembrane helix</keyword>
<dbReference type="FunFam" id="3.40.50.300:FF:000508">
    <property type="entry name" value="ABC transporter C family member 5"/>
    <property type="match status" value="1"/>
</dbReference>
<evidence type="ECO:0000256" key="1">
    <source>
        <dbReference type="ARBA" id="ARBA00004141"/>
    </source>
</evidence>
<feature type="transmembrane region" description="Helical" evidence="10">
    <location>
        <begin position="407"/>
        <end position="428"/>
    </location>
</feature>
<dbReference type="Gene3D" id="3.40.50.300">
    <property type="entry name" value="P-loop containing nucleotide triphosphate hydrolases"/>
    <property type="match status" value="2"/>
</dbReference>
<evidence type="ECO:0000256" key="3">
    <source>
        <dbReference type="ARBA" id="ARBA00022448"/>
    </source>
</evidence>
<dbReference type="PROSITE" id="PS00211">
    <property type="entry name" value="ABC_TRANSPORTER_1"/>
    <property type="match status" value="1"/>
</dbReference>
<feature type="transmembrane region" description="Helical" evidence="10">
    <location>
        <begin position="266"/>
        <end position="286"/>
    </location>
</feature>
<reference evidence="13 14" key="1">
    <citation type="journal article" date="2021" name="Nat. Plants">
        <title>The Taxus genome provides insights into paclitaxel biosynthesis.</title>
        <authorList>
            <person name="Xiong X."/>
            <person name="Gou J."/>
            <person name="Liao Q."/>
            <person name="Li Y."/>
            <person name="Zhou Q."/>
            <person name="Bi G."/>
            <person name="Li C."/>
            <person name="Du R."/>
            <person name="Wang X."/>
            <person name="Sun T."/>
            <person name="Guo L."/>
            <person name="Liang H."/>
            <person name="Lu P."/>
            <person name="Wu Y."/>
            <person name="Zhang Z."/>
            <person name="Ro D.K."/>
            <person name="Shang Y."/>
            <person name="Huang S."/>
            <person name="Yan J."/>
        </authorList>
    </citation>
    <scope>NUCLEOTIDE SEQUENCE [LARGE SCALE GENOMIC DNA]</scope>
    <source>
        <strain evidence="13">Ta-2019</strain>
    </source>
</reference>
<protein>
    <recommendedName>
        <fullName evidence="15">ABC transporter C family member 3</fullName>
    </recommendedName>
</protein>
<name>A0AA38GYT4_TAXCH</name>
<feature type="transmembrane region" description="Helical" evidence="10">
    <location>
        <begin position="1026"/>
        <end position="1046"/>
    </location>
</feature>
<dbReference type="SMART" id="SM00382">
    <property type="entry name" value="AAA"/>
    <property type="match status" value="2"/>
</dbReference>
<feature type="domain" description="ABC transporter" evidence="11">
    <location>
        <begin position="587"/>
        <end position="808"/>
    </location>
</feature>
<evidence type="ECO:0000313" key="13">
    <source>
        <dbReference type="EMBL" id="KAH9331197.1"/>
    </source>
</evidence>
<dbReference type="CDD" id="cd03250">
    <property type="entry name" value="ABCC_MRP_domain1"/>
    <property type="match status" value="1"/>
</dbReference>
<dbReference type="InterPro" id="IPR044726">
    <property type="entry name" value="ABCC_6TM_D2"/>
</dbReference>
<evidence type="ECO:0000259" key="11">
    <source>
        <dbReference type="PROSITE" id="PS50893"/>
    </source>
</evidence>
<dbReference type="OMA" id="RFLGDIM"/>
<feature type="transmembrane region" description="Helical" evidence="10">
    <location>
        <begin position="957"/>
        <end position="983"/>
    </location>
</feature>
<dbReference type="InterPro" id="IPR011527">
    <property type="entry name" value="ABC1_TM_dom"/>
</dbReference>
<feature type="transmembrane region" description="Helical" evidence="10">
    <location>
        <begin position="139"/>
        <end position="162"/>
    </location>
</feature>
<feature type="domain" description="ABC transporter" evidence="11">
    <location>
        <begin position="1235"/>
        <end position="1444"/>
    </location>
</feature>
<evidence type="ECO:0000256" key="6">
    <source>
        <dbReference type="ARBA" id="ARBA00022741"/>
    </source>
</evidence>
<feature type="domain" description="ABC transmembrane type-1" evidence="12">
    <location>
        <begin position="271"/>
        <end position="551"/>
    </location>
</feature>
<dbReference type="PANTHER" id="PTHR24223:SF181">
    <property type="entry name" value="ABC TRANSPORTER C FAMILY MEMBER 3"/>
    <property type="match status" value="1"/>
</dbReference>
<dbReference type="Proteomes" id="UP000824469">
    <property type="component" value="Unassembled WGS sequence"/>
</dbReference>
<comment type="similarity">
    <text evidence="2">Belongs to the ABC transporter superfamily. ABCC family. Conjugate transporter (TC 3.A.1.208) subfamily.</text>
</comment>
<feature type="transmembrane region" description="Helical" evidence="10">
    <location>
        <begin position="110"/>
        <end position="133"/>
    </location>
</feature>
<gene>
    <name evidence="13" type="ORF">KI387_003305</name>
</gene>
<evidence type="ECO:0000256" key="10">
    <source>
        <dbReference type="SAM" id="Phobius"/>
    </source>
</evidence>
<keyword evidence="6" id="KW-0547">Nucleotide-binding</keyword>
<feature type="transmembrane region" description="Helical" evidence="10">
    <location>
        <begin position="496"/>
        <end position="518"/>
    </location>
</feature>
<evidence type="ECO:0000256" key="2">
    <source>
        <dbReference type="ARBA" id="ARBA00009726"/>
    </source>
</evidence>
<dbReference type="Gene3D" id="1.20.1560.10">
    <property type="entry name" value="ABC transporter type 1, transmembrane domain"/>
    <property type="match status" value="2"/>
</dbReference>
<dbReference type="InterPro" id="IPR036640">
    <property type="entry name" value="ABC1_TM_sf"/>
</dbReference>
<feature type="non-terminal residue" evidence="13">
    <location>
        <position position="1"/>
    </location>
</feature>
<keyword evidence="4 10" id="KW-0812">Transmembrane</keyword>
<feature type="transmembrane region" description="Helical" evidence="10">
    <location>
        <begin position="80"/>
        <end position="98"/>
    </location>
</feature>
<dbReference type="PROSITE" id="PS50929">
    <property type="entry name" value="ABC_TM1F"/>
    <property type="match status" value="2"/>
</dbReference>
<dbReference type="GO" id="GO:0005524">
    <property type="term" value="F:ATP binding"/>
    <property type="evidence" value="ECO:0007669"/>
    <property type="project" value="UniProtKB-KW"/>
</dbReference>
<feature type="transmembrane region" description="Helical" evidence="10">
    <location>
        <begin position="306"/>
        <end position="325"/>
    </location>
</feature>
<dbReference type="CDD" id="cd18580">
    <property type="entry name" value="ABC_6TM_ABCC_D2"/>
    <property type="match status" value="1"/>
</dbReference>
<comment type="subcellular location">
    <subcellularLocation>
        <location evidence="1">Membrane</location>
        <topology evidence="1">Multi-pass membrane protein</topology>
    </subcellularLocation>
</comment>
<dbReference type="CDD" id="cd03244">
    <property type="entry name" value="ABCC_MRP_domain2"/>
    <property type="match status" value="1"/>
</dbReference>
<dbReference type="FunFam" id="1.20.1560.10:FF:000002">
    <property type="entry name" value="ABC transporter C family member 5"/>
    <property type="match status" value="1"/>
</dbReference>
<evidence type="ECO:0000256" key="7">
    <source>
        <dbReference type="ARBA" id="ARBA00022840"/>
    </source>
</evidence>
<dbReference type="InterPro" id="IPR027417">
    <property type="entry name" value="P-loop_NTPase"/>
</dbReference>
<dbReference type="FunFam" id="1.20.1560.10:FF:000003">
    <property type="entry name" value="ABC transporter C family member 10"/>
    <property type="match status" value="1"/>
</dbReference>
<feature type="domain" description="ABC transmembrane type-1" evidence="12">
    <location>
        <begin position="918"/>
        <end position="1198"/>
    </location>
</feature>
<evidence type="ECO:0000256" key="9">
    <source>
        <dbReference type="ARBA" id="ARBA00023136"/>
    </source>
</evidence>
<evidence type="ECO:0000256" key="4">
    <source>
        <dbReference type="ARBA" id="ARBA00022692"/>
    </source>
</evidence>
<dbReference type="CDD" id="cd18579">
    <property type="entry name" value="ABC_6TM_ABCC_D1"/>
    <property type="match status" value="1"/>
</dbReference>
<feature type="transmembrane region" description="Helical" evidence="10">
    <location>
        <begin position="1140"/>
        <end position="1162"/>
    </location>
</feature>
<feature type="transmembrane region" description="Helical" evidence="10">
    <location>
        <begin position="44"/>
        <end position="68"/>
    </location>
</feature>
<dbReference type="SUPFAM" id="SSF90123">
    <property type="entry name" value="ABC transporter transmembrane region"/>
    <property type="match status" value="2"/>
</dbReference>
<dbReference type="GO" id="GO:0016887">
    <property type="term" value="F:ATP hydrolysis activity"/>
    <property type="evidence" value="ECO:0007669"/>
    <property type="project" value="InterPro"/>
</dbReference>
<dbReference type="SUPFAM" id="SSF52540">
    <property type="entry name" value="P-loop containing nucleoside triphosphate hydrolases"/>
    <property type="match status" value="2"/>
</dbReference>
<evidence type="ECO:0000256" key="5">
    <source>
        <dbReference type="ARBA" id="ARBA00022737"/>
    </source>
</evidence>
<dbReference type="InterPro" id="IPR003593">
    <property type="entry name" value="AAA+_ATPase"/>
</dbReference>
<dbReference type="InterPro" id="IPR017871">
    <property type="entry name" value="ABC_transporter-like_CS"/>
</dbReference>
<sequence>MELPIVFHLVFVIALWVRKWAVWTNNRSCHFPQGNIQLWLRYKGILTCCISLAVFYTLVATWSPLYWWLKESHIDYEAEGAYIVQAIAWYAVAFSAHQSATEGRKDKFPVLLRVWWIMSFILCAAFFSLDILLFRENEILSPFIWVDLLGLPICSFLCYVGYQGRTGADSFREGIQEHLLNGSSQKSGSLRPVTPYATAGILSRMSFSWMSTLLSVGFKKPLQIDDVPRVAGMDSAEEVYHVFRDRLEAEGILDTRSMAKATLLSVWKEVIFTAFFAASYSCASYVGPYLIDAFVQYLDGNQQFSHQGYVLACAFVVAMLVGSLAQRHLFFKLQQIGLHFKVAFMAAIYRKGLRLSSQSRQKHTSGEIINYMSVDAERIGDFSWYLHEFWNVPLQVLLGLFILYKSLGLASLAGLAATMIVMIGNIPIGNLQEKFQDGIMEAKDERMKATAEILRNMRILKLQAWETRFLLKLENLRKVECVWLKKYVFTESMLSFAFWGAPTLVSIVTFVACMLIGVPLTAGKILSALATFRLLQDPIYNLPEFISMVAQTKVSLDRVAIYLQEEELQCDAVEQISKDTTDIAVDIQGGEFSWDPASSSSTLRGIQLRVERGMTVAICGTVGSGKSSLLATILGEIPRVSGTVRLSGKKAYVAQSAWIQSGTIEENILFGKQMERVRYEWILQACALKKDFESFAYGDQTEIGERGINLSGGQKQRIQLARAIYQDADIYLLDDPFSAVDVHTGTHIFKECILGILSNKSVLYVTHQVDFLPTADLILVMRDGEISQAGRYSDILLSGTDFLELVGAHQKALDAMDAKENSFDIGESSRMDTAEYGNSNNNLLNETSPDMLYIQSKCQNPIEEDYDGEGEIKRASDADPDIKKAQLVQEEERETGRVSIWVYWSYITAAYKGWLTPIILMSQIVFQLLQIGSDYWMAWANPTTLDNGSRVSNSLLIQVYVTLSLGSALFVLIRAMLLSVIAFKAANQLFSKMHTCIFRAPMSFFDSTPTGRILNRASTDQSAVDLTIPFQLGAFAFSVIRLMGIVGVMSQVAWQVFLMFVPVATISIWYQQYYIVTARELARLVVIFKAPILQHFAESISGAMTIRSFDQEDRFVRNIIYLLDAFAQPSFHSAAAMEWLCFRLDLLSTFVFGFSMLFLVSLPQGVIDASIAGLGITYGLNLNSLQAWMIWNFCNVENKIISVERILQYSCLPNEAPLIIEKSRPNSDWPIKGTIELYDLHVRYGSHLPLVLKGLTCTFPGGMKVGVVGRTGSGKSTLIQSLFRIVEPARGKIFIDNVDISEIGLHDLRSKLSIIPQDPTMFEGSIRTNLDPLEDHSDAKIWEALKKCQLEELVRAKPNKLDSLVTENGENWSVGQRQLVCLGRALLKHSRILMLDEATASVDTATDGLIQHTLHNQFSDCTVITIAHRIPTVVDSDLVLLLDD</sequence>
<feature type="transmembrane region" description="Helical" evidence="10">
    <location>
        <begin position="6"/>
        <end position="23"/>
    </location>
</feature>
<comment type="caution">
    <text evidence="13">The sequence shown here is derived from an EMBL/GenBank/DDBJ whole genome shotgun (WGS) entry which is preliminary data.</text>
</comment>
<evidence type="ECO:0000313" key="14">
    <source>
        <dbReference type="Proteomes" id="UP000824469"/>
    </source>
</evidence>
<dbReference type="Pfam" id="PF00005">
    <property type="entry name" value="ABC_tran"/>
    <property type="match status" value="2"/>
</dbReference>
<dbReference type="InterPro" id="IPR050173">
    <property type="entry name" value="ABC_transporter_C-like"/>
</dbReference>
<keyword evidence="7" id="KW-0067">ATP-binding</keyword>
<evidence type="ECO:0008006" key="15">
    <source>
        <dbReference type="Google" id="ProtNLM"/>
    </source>
</evidence>
<dbReference type="Pfam" id="PF00664">
    <property type="entry name" value="ABC_membrane"/>
    <property type="match status" value="2"/>
</dbReference>
<keyword evidence="3" id="KW-0813">Transport</keyword>
<keyword evidence="9 10" id="KW-0472">Membrane</keyword>
<feature type="transmembrane region" description="Helical" evidence="10">
    <location>
        <begin position="1052"/>
        <end position="1070"/>
    </location>
</feature>
<dbReference type="InterPro" id="IPR044746">
    <property type="entry name" value="ABCC_6TM_D1"/>
</dbReference>
<proteinExistence type="inferred from homology"/>
<evidence type="ECO:0000256" key="8">
    <source>
        <dbReference type="ARBA" id="ARBA00022989"/>
    </source>
</evidence>
<dbReference type="GO" id="GO:0016020">
    <property type="term" value="C:membrane"/>
    <property type="evidence" value="ECO:0007669"/>
    <property type="project" value="UniProtKB-SubCell"/>
</dbReference>
<dbReference type="InterPro" id="IPR003439">
    <property type="entry name" value="ABC_transporter-like_ATP-bd"/>
</dbReference>
<keyword evidence="14" id="KW-1185">Reference proteome</keyword>
<keyword evidence="5" id="KW-0677">Repeat</keyword>
<dbReference type="EMBL" id="JAHRHJ020000001">
    <property type="protein sequence ID" value="KAH9331197.1"/>
    <property type="molecule type" value="Genomic_DNA"/>
</dbReference>
<dbReference type="FunFam" id="3.40.50.300:FF:000163">
    <property type="entry name" value="Multidrug resistance-associated protein member 4"/>
    <property type="match status" value="1"/>
</dbReference>